<evidence type="ECO:0000313" key="1">
    <source>
        <dbReference type="EMBL" id="KAL2334223.1"/>
    </source>
</evidence>
<comment type="caution">
    <text evidence="1">The sequence shown here is derived from an EMBL/GenBank/DDBJ whole genome shotgun (WGS) entry which is preliminary data.</text>
</comment>
<reference evidence="1 2" key="1">
    <citation type="submission" date="2024-08" db="EMBL/GenBank/DDBJ databases">
        <title>Insights into the chromosomal genome structure of Flemingia macrophylla.</title>
        <authorList>
            <person name="Ding Y."/>
            <person name="Zhao Y."/>
            <person name="Bi W."/>
            <person name="Wu M."/>
            <person name="Zhao G."/>
            <person name="Gong Y."/>
            <person name="Li W."/>
            <person name="Zhang P."/>
        </authorList>
    </citation>
    <scope>NUCLEOTIDE SEQUENCE [LARGE SCALE GENOMIC DNA]</scope>
    <source>
        <strain evidence="1">DYQJB</strain>
        <tissue evidence="1">Leaf</tissue>
    </source>
</reference>
<dbReference type="AlphaFoldDB" id="A0ABD1MEJ9"/>
<evidence type="ECO:0000313" key="2">
    <source>
        <dbReference type="Proteomes" id="UP001603857"/>
    </source>
</evidence>
<gene>
    <name evidence="1" type="ORF">Fmac_015436</name>
</gene>
<accession>A0ABD1MEJ9</accession>
<name>A0ABD1MEJ9_9FABA</name>
<organism evidence="1 2">
    <name type="scientific">Flemingia macrophylla</name>
    <dbReference type="NCBI Taxonomy" id="520843"/>
    <lineage>
        <taxon>Eukaryota</taxon>
        <taxon>Viridiplantae</taxon>
        <taxon>Streptophyta</taxon>
        <taxon>Embryophyta</taxon>
        <taxon>Tracheophyta</taxon>
        <taxon>Spermatophyta</taxon>
        <taxon>Magnoliopsida</taxon>
        <taxon>eudicotyledons</taxon>
        <taxon>Gunneridae</taxon>
        <taxon>Pentapetalae</taxon>
        <taxon>rosids</taxon>
        <taxon>fabids</taxon>
        <taxon>Fabales</taxon>
        <taxon>Fabaceae</taxon>
        <taxon>Papilionoideae</taxon>
        <taxon>50 kb inversion clade</taxon>
        <taxon>NPAAA clade</taxon>
        <taxon>indigoferoid/millettioid clade</taxon>
        <taxon>Phaseoleae</taxon>
        <taxon>Flemingia</taxon>
    </lineage>
</organism>
<sequence length="85" mass="10102">MYQTYSLEHQGESDLFVLLFQLLNSSIRYDESFSKELASNTGALKTPVSTWLRKRNMYKSTKVKNLSVYLRLPTREFKQLREFTK</sequence>
<protein>
    <submittedName>
        <fullName evidence="1">Uncharacterized protein</fullName>
    </submittedName>
</protein>
<dbReference type="Proteomes" id="UP001603857">
    <property type="component" value="Unassembled WGS sequence"/>
</dbReference>
<proteinExistence type="predicted"/>
<dbReference type="EMBL" id="JBGMDY010000005">
    <property type="protein sequence ID" value="KAL2334223.1"/>
    <property type="molecule type" value="Genomic_DNA"/>
</dbReference>
<keyword evidence="2" id="KW-1185">Reference proteome</keyword>